<accession>A0ABN4NNM3</accession>
<organism evidence="2 3">
    <name type="scientific">Acetobacter oryzifermentans</name>
    <dbReference type="NCBI Taxonomy" id="1633874"/>
    <lineage>
        <taxon>Bacteria</taxon>
        <taxon>Pseudomonadati</taxon>
        <taxon>Pseudomonadota</taxon>
        <taxon>Alphaproteobacteria</taxon>
        <taxon>Acetobacterales</taxon>
        <taxon>Acetobacteraceae</taxon>
        <taxon>Acetobacter</taxon>
    </lineage>
</organism>
<dbReference type="Proteomes" id="UP000076595">
    <property type="component" value="Chromosome"/>
</dbReference>
<evidence type="ECO:0000313" key="2">
    <source>
        <dbReference type="EMBL" id="ANA13390.1"/>
    </source>
</evidence>
<reference evidence="2 3" key="1">
    <citation type="submission" date="2015-03" db="EMBL/GenBank/DDBJ databases">
        <title>Genome study of Acetobacter sp. SLV-7.</title>
        <authorList>
            <person name="Cho G.Y."/>
            <person name="Jeon C.O."/>
        </authorList>
    </citation>
    <scope>NUCLEOTIDE SEQUENCE [LARGE SCALE GENOMIC DNA]</scope>
    <source>
        <strain evidence="2 3">SLV-7</strain>
    </source>
</reference>
<sequence length="171" mass="18786">MPLNYESLDETTRKFMQEEVEKDTENGTIYLGSYLNEEGRILWPSLLLEAAEKGDDASLAAKLRDENLLKTHALRAGKTVSVPVNAADTLSEGEFNRYYARGVCLHAISNGGDDVTVYRARTSSNPRRSSEAKIGLKYDPEELLKDLRENPGVDTALGLPNGPNSGLSVKL</sequence>
<feature type="compositionally biased region" description="Polar residues" evidence="1">
    <location>
        <begin position="162"/>
        <end position="171"/>
    </location>
</feature>
<gene>
    <name evidence="2" type="ORF">WG31_04710</name>
</gene>
<dbReference type="RefSeq" id="WP_063353798.1">
    <property type="nucleotide sequence ID" value="NZ_CP011120.1"/>
</dbReference>
<name>A0ABN4NNM3_9PROT</name>
<evidence type="ECO:0000256" key="1">
    <source>
        <dbReference type="SAM" id="MobiDB-lite"/>
    </source>
</evidence>
<keyword evidence="3" id="KW-1185">Reference proteome</keyword>
<evidence type="ECO:0000313" key="3">
    <source>
        <dbReference type="Proteomes" id="UP000076595"/>
    </source>
</evidence>
<protein>
    <submittedName>
        <fullName evidence="2">Uncharacterized protein</fullName>
    </submittedName>
</protein>
<proteinExistence type="predicted"/>
<feature type="region of interest" description="Disordered" evidence="1">
    <location>
        <begin position="152"/>
        <end position="171"/>
    </location>
</feature>
<dbReference type="EMBL" id="CP011120">
    <property type="protein sequence ID" value="ANA13390.1"/>
    <property type="molecule type" value="Genomic_DNA"/>
</dbReference>